<dbReference type="PANTHER" id="PTHR10412">
    <property type="entry name" value="MANNOSYL-OLIGOSACCHARIDE GLUCOSIDASE"/>
    <property type="match status" value="1"/>
</dbReference>
<dbReference type="Gene3D" id="1.50.10.10">
    <property type="match status" value="2"/>
</dbReference>
<dbReference type="GO" id="GO:0005789">
    <property type="term" value="C:endoplasmic reticulum membrane"/>
    <property type="evidence" value="ECO:0007669"/>
    <property type="project" value="TreeGrafter"/>
</dbReference>
<protein>
    <submittedName>
        <fullName evidence="3">Uncharacterized protein</fullName>
    </submittedName>
</protein>
<proteinExistence type="predicted"/>
<dbReference type="GO" id="GO:0009311">
    <property type="term" value="P:oligosaccharide metabolic process"/>
    <property type="evidence" value="ECO:0007669"/>
    <property type="project" value="InterPro"/>
</dbReference>
<comment type="caution">
    <text evidence="3">The sequence shown here is derived from an EMBL/GenBank/DDBJ whole genome shotgun (WGS) entry which is preliminary data.</text>
</comment>
<dbReference type="InterPro" id="IPR012341">
    <property type="entry name" value="6hp_glycosidase-like_sf"/>
</dbReference>
<evidence type="ECO:0000313" key="3">
    <source>
        <dbReference type="EMBL" id="PAA93725.1"/>
    </source>
</evidence>
<dbReference type="PANTHER" id="PTHR10412:SF11">
    <property type="entry name" value="MANNOSYL-OLIGOSACCHARIDE GLUCOSIDASE"/>
    <property type="match status" value="1"/>
</dbReference>
<dbReference type="GO" id="GO:0004573">
    <property type="term" value="F:Glc3Man9GlcNAc2 oligosaccharide glucosidase activity"/>
    <property type="evidence" value="ECO:0007669"/>
    <property type="project" value="InterPro"/>
</dbReference>
<sequence>MDHWGPYLPEVATELGFEEFCNRDGIFGFCNSGGTAGAAISAWAGGGGRPKARLQPNSLAGPGGGCEFAPGLADPMYRYCAGRCRCRQASGRPFDIRFELAKESASRIYCRLTVEPQDTAEPASADEESASTAELTVAAQLWVCHADCGRVQLAEEGEASGGGYVRLRMADGCRGQACVHLSDRHESEKTDLPGEDSRRVDNLKLHYSSEHLESVVFCAEPQALDRLIVHGDSSLLCSDQTVGCRVALIYRLPLAPTGSQSLSFLLSPASSPGPDSPAWVSQLMSQAAALASDSLTRPADCGAEFDQRTGSLIRRALSGLLWNRQLCGQQPLTSTSATVSVRVSIAPSLTQLAKAILAIVPDKWARPEPAGWEHGLHAIALCRVSGRLALAELRHQFDRMSAGGEILAGGGGGVMEPPVWPLALLEFLRHNSEQEAANATFCDLLRHLHWWLLIRRDAGQRSTLDGGILGLRHAGWMDATEHDGETNDSLVWSGFFCAKMVHLAALLRRQELKSLLDLFNAAMASLHNESAFVNGLFRPNLLSDRQPAGEAADATATALPTGASPPCKRGATCCCAFGLVPLLGCAIVPRDGLAADPEANTLVDWLHWLASQASASGSSETPCLFVRGEESRGRMLISWLGEAEFLQTCEVLFDPAHFLGPHGLRCTSLLLSREARDCDNAKDAPCRPVGRASIVSLPWNYLVLEALKCWEAAYGQQLQLDYPTGSGMRHCLNDIIVDISQRLMSIFDNFDEDALMLREYYEATSGRGVGGQRTGWSGVIANIAENLSRQPTLAVLTKPELPRTVGQILPRNSVVHGFRESLRSSIKLDEFTPELSFDWDNDEDED</sequence>
<dbReference type="STRING" id="282301.A0A267H624"/>
<dbReference type="InterPro" id="IPR004888">
    <property type="entry name" value="Glycoside_hydrolase_63"/>
</dbReference>
<keyword evidence="2" id="KW-0326">Glycosidase</keyword>
<evidence type="ECO:0000313" key="4">
    <source>
        <dbReference type="Proteomes" id="UP000215902"/>
    </source>
</evidence>
<evidence type="ECO:0000256" key="2">
    <source>
        <dbReference type="ARBA" id="ARBA00023295"/>
    </source>
</evidence>
<dbReference type="EMBL" id="NIVC01000022">
    <property type="protein sequence ID" value="PAA93725.1"/>
    <property type="molecule type" value="Genomic_DNA"/>
</dbReference>
<reference evidence="3 4" key="1">
    <citation type="submission" date="2017-06" db="EMBL/GenBank/DDBJ databases">
        <title>A platform for efficient transgenesis in Macrostomum lignano, a flatworm model organism for stem cell research.</title>
        <authorList>
            <person name="Berezikov E."/>
        </authorList>
    </citation>
    <scope>NUCLEOTIDE SEQUENCE [LARGE SCALE GENOMIC DNA]</scope>
    <source>
        <strain evidence="3">DV1</strain>
        <tissue evidence="3">Whole organism</tissue>
    </source>
</reference>
<dbReference type="AlphaFoldDB" id="A0A267H624"/>
<dbReference type="Proteomes" id="UP000215902">
    <property type="component" value="Unassembled WGS sequence"/>
</dbReference>
<keyword evidence="4" id="KW-1185">Reference proteome</keyword>
<evidence type="ECO:0000256" key="1">
    <source>
        <dbReference type="ARBA" id="ARBA00022801"/>
    </source>
</evidence>
<accession>A0A267H624</accession>
<gene>
    <name evidence="3" type="ORF">BOX15_Mlig023767g1</name>
</gene>
<keyword evidence="1" id="KW-0378">Hydrolase</keyword>
<organism evidence="3 4">
    <name type="scientific">Macrostomum lignano</name>
    <dbReference type="NCBI Taxonomy" id="282301"/>
    <lineage>
        <taxon>Eukaryota</taxon>
        <taxon>Metazoa</taxon>
        <taxon>Spiralia</taxon>
        <taxon>Lophotrochozoa</taxon>
        <taxon>Platyhelminthes</taxon>
        <taxon>Rhabditophora</taxon>
        <taxon>Macrostomorpha</taxon>
        <taxon>Macrostomida</taxon>
        <taxon>Macrostomidae</taxon>
        <taxon>Macrostomum</taxon>
    </lineage>
</organism>
<dbReference type="GO" id="GO:0006487">
    <property type="term" value="P:protein N-linked glycosylation"/>
    <property type="evidence" value="ECO:0007669"/>
    <property type="project" value="TreeGrafter"/>
</dbReference>
<name>A0A267H624_9PLAT</name>